<dbReference type="EMBL" id="AY281355">
    <property type="protein sequence ID" value="AAP58558.1"/>
    <property type="molecule type" value="Genomic_DNA"/>
</dbReference>
<dbReference type="AlphaFoldDB" id="Q7X306"/>
<organism evidence="2">
    <name type="scientific">uncultured Acidobacteriota bacterium</name>
    <dbReference type="NCBI Taxonomy" id="171953"/>
    <lineage>
        <taxon>Bacteria</taxon>
        <taxon>Pseudomonadati</taxon>
        <taxon>Acidobacteriota</taxon>
        <taxon>environmental samples</taxon>
    </lineage>
</organism>
<name>Q7X306_9BACT</name>
<dbReference type="Pfam" id="PF09413">
    <property type="entry name" value="DUF2007"/>
    <property type="match status" value="1"/>
</dbReference>
<dbReference type="InterPro" id="IPR018551">
    <property type="entry name" value="DUF2007"/>
</dbReference>
<feature type="domain" description="DUF2007" evidence="1">
    <location>
        <begin position="48"/>
        <end position="104"/>
    </location>
</feature>
<evidence type="ECO:0000313" key="2">
    <source>
        <dbReference type="EMBL" id="AAP58558.1"/>
    </source>
</evidence>
<protein>
    <recommendedName>
        <fullName evidence="1">DUF2007 domain-containing protein</fullName>
    </recommendedName>
</protein>
<accession>Q7X306</accession>
<evidence type="ECO:0000259" key="1">
    <source>
        <dbReference type="Pfam" id="PF09413"/>
    </source>
</evidence>
<sequence length="127" mass="13653">MFCPVCESEYQPGITKCPDDNAQLVEKLTSQNTAHDGSEASFRVLHNFSSPPEAEMVHDLLSQNNIRSAIRSGGSDALSPLLSSTALGAAVLVDERDYDKAQELYAAFFGDDPTPLTGGDADEEDDD</sequence>
<reference evidence="2" key="1">
    <citation type="journal article" date="2003" name="Mol. Microbiol.">
        <title>Acidobacteria form a coherent but highly diverse group within the bacterial domain: evidence from environmental genomics.</title>
        <authorList>
            <person name="Quaiser A."/>
            <person name="Ochsenreiter T."/>
            <person name="Lanz C."/>
            <person name="Schuster S.C."/>
            <person name="Treusch A.H."/>
            <person name="Eck J."/>
            <person name="Schleper C."/>
        </authorList>
    </citation>
    <scope>NUCLEOTIDE SEQUENCE</scope>
</reference>
<proteinExistence type="predicted"/>